<accession>A0A6I4IAD1</accession>
<dbReference type="EMBL" id="WQLA01000002">
    <property type="protein sequence ID" value="MVN90466.1"/>
    <property type="molecule type" value="Genomic_DNA"/>
</dbReference>
<evidence type="ECO:0000313" key="2">
    <source>
        <dbReference type="Proteomes" id="UP000434850"/>
    </source>
</evidence>
<organism evidence="1 2">
    <name type="scientific">Mucilaginibacter aquatilis</name>
    <dbReference type="NCBI Taxonomy" id="1517760"/>
    <lineage>
        <taxon>Bacteria</taxon>
        <taxon>Pseudomonadati</taxon>
        <taxon>Bacteroidota</taxon>
        <taxon>Sphingobacteriia</taxon>
        <taxon>Sphingobacteriales</taxon>
        <taxon>Sphingobacteriaceae</taxon>
        <taxon>Mucilaginibacter</taxon>
    </lineage>
</organism>
<keyword evidence="2" id="KW-1185">Reference proteome</keyword>
<protein>
    <submittedName>
        <fullName evidence="1">Uncharacterized protein</fullName>
    </submittedName>
</protein>
<comment type="caution">
    <text evidence="1">The sequence shown here is derived from an EMBL/GenBank/DDBJ whole genome shotgun (WGS) entry which is preliminary data.</text>
</comment>
<sequence length="147" mass="16364">MKNTDLTARTSVAISVSEAIRRTTNWREFMNVNLQGTNENMVPKAVYMSRADILAMADALKDPSVVGARAYFSLDSTEAEAEKNVVTFCMVMVRSCEDKRCGKDVIYLPNSTDGENGSIDDSGIYDYTRPCPDFCDIDSPLYRGEHP</sequence>
<dbReference type="AlphaFoldDB" id="A0A6I4IAD1"/>
<evidence type="ECO:0000313" key="1">
    <source>
        <dbReference type="EMBL" id="MVN90466.1"/>
    </source>
</evidence>
<dbReference type="RefSeq" id="WP_157540253.1">
    <property type="nucleotide sequence ID" value="NZ_WQLA01000002.1"/>
</dbReference>
<dbReference type="OrthoDB" id="797757at2"/>
<proteinExistence type="predicted"/>
<name>A0A6I4IAD1_9SPHI</name>
<gene>
    <name evidence="1" type="ORF">GO816_04935</name>
</gene>
<reference evidence="1 2" key="1">
    <citation type="submission" date="2019-12" db="EMBL/GenBank/DDBJ databases">
        <title>Mucilaginibacter sp. HME9299 genome sequencing and assembly.</title>
        <authorList>
            <person name="Kang H."/>
            <person name="Kim H."/>
            <person name="Joh K."/>
        </authorList>
    </citation>
    <scope>NUCLEOTIDE SEQUENCE [LARGE SCALE GENOMIC DNA]</scope>
    <source>
        <strain evidence="1 2">HME9299</strain>
    </source>
</reference>
<dbReference type="Proteomes" id="UP000434850">
    <property type="component" value="Unassembled WGS sequence"/>
</dbReference>